<proteinExistence type="predicted"/>
<sequence>MISYSNRCKEAYAKCIDAWNHLFNGRPVPNATFVNIFDTFKIHFS</sequence>
<protein>
    <submittedName>
        <fullName evidence="1">Uncharacterized protein</fullName>
    </submittedName>
</protein>
<evidence type="ECO:0000313" key="1">
    <source>
        <dbReference type="EMBL" id="SHH90516.1"/>
    </source>
</evidence>
<dbReference type="AlphaFoldDB" id="A0A1M5WSC7"/>
<dbReference type="EMBL" id="FQXR01000005">
    <property type="protein sequence ID" value="SHH90516.1"/>
    <property type="molecule type" value="Genomic_DNA"/>
</dbReference>
<name>A0A1M5WSC7_9FIRM</name>
<dbReference type="RefSeq" id="WP_159429093.1">
    <property type="nucleotide sequence ID" value="NZ_FQXR01000005.1"/>
</dbReference>
<dbReference type="Proteomes" id="UP000184389">
    <property type="component" value="Unassembled WGS sequence"/>
</dbReference>
<reference evidence="1 2" key="1">
    <citation type="submission" date="2016-11" db="EMBL/GenBank/DDBJ databases">
        <authorList>
            <person name="Jaros S."/>
            <person name="Januszkiewicz K."/>
            <person name="Wedrychowicz H."/>
        </authorList>
    </citation>
    <scope>NUCLEOTIDE SEQUENCE [LARGE SCALE GENOMIC DNA]</scope>
    <source>
        <strain evidence="1 2">DSM 13106</strain>
    </source>
</reference>
<keyword evidence="2" id="KW-1185">Reference proteome</keyword>
<organism evidence="1 2">
    <name type="scientific">Sporanaerobacter acetigenes DSM 13106</name>
    <dbReference type="NCBI Taxonomy" id="1123281"/>
    <lineage>
        <taxon>Bacteria</taxon>
        <taxon>Bacillati</taxon>
        <taxon>Bacillota</taxon>
        <taxon>Tissierellia</taxon>
        <taxon>Tissierellales</taxon>
        <taxon>Sporanaerobacteraceae</taxon>
        <taxon>Sporanaerobacter</taxon>
    </lineage>
</organism>
<accession>A0A1M5WSC7</accession>
<evidence type="ECO:0000313" key="2">
    <source>
        <dbReference type="Proteomes" id="UP000184389"/>
    </source>
</evidence>
<gene>
    <name evidence="1" type="ORF">SAMN02745180_01385</name>
</gene>
<dbReference type="STRING" id="1123281.SAMN02745180_01385"/>